<dbReference type="AlphaFoldDB" id="G3PM42"/>
<name>G3PM42_GASAC</name>
<evidence type="ECO:0000256" key="2">
    <source>
        <dbReference type="SAM" id="MobiDB-lite"/>
    </source>
</evidence>
<dbReference type="Ensembl" id="ENSGACT00000018711.2">
    <property type="protein sequence ID" value="ENSGACP00000018673.2"/>
    <property type="gene ID" value="ENSGACG00000014146.3"/>
</dbReference>
<evidence type="ECO:0000313" key="4">
    <source>
        <dbReference type="Proteomes" id="UP000007635"/>
    </source>
</evidence>
<reference evidence="3 4" key="1">
    <citation type="journal article" date="2021" name="G3 (Bethesda)">
        <title>Improved contiguity of the threespine stickleback genome using long-read sequencing.</title>
        <authorList>
            <person name="Nath S."/>
            <person name="Shaw D.E."/>
            <person name="White M.A."/>
        </authorList>
    </citation>
    <scope>NUCLEOTIDE SEQUENCE [LARGE SCALE GENOMIC DNA]</scope>
    <source>
        <strain evidence="3 4">Lake Benthic</strain>
    </source>
</reference>
<dbReference type="STRING" id="69293.ENSGACP00000018673"/>
<dbReference type="CTD" id="10081"/>
<dbReference type="OMA" id="EWDMFVV"/>
<feature type="region of interest" description="Disordered" evidence="2">
    <location>
        <begin position="426"/>
        <end position="445"/>
    </location>
</feature>
<dbReference type="InParanoid" id="G3PM42"/>
<dbReference type="GeneID" id="120830944"/>
<dbReference type="Proteomes" id="UP000007635">
    <property type="component" value="Chromosome II"/>
</dbReference>
<dbReference type="eggNOG" id="ENOG502QQNP">
    <property type="taxonomic scope" value="Eukaryota"/>
</dbReference>
<sequence>MDNVYRRSPAEAQQPLGFDGGYLETSYAASRPSGAAHDAAQPDYAAQHWTSPRGYAGHPYGFRCDFPTPSHGGGGFGGPLPYGFDPSVPPPPFGCPPPAHFPNAATGAPIHPFDGAGASTFDPFPQQYRACPGTARYDPEPGPNQHHEYTDFSERGALLANARFPPQAKNRDRSPETRTQPEDETAVQRRRDLQWIGRFLQGRDRAARAPRAQHSGAPGPRAALHRAARLVSRLAEACEALRDTAGDECAWADSYSTALGVKTELQDELDRLRLGERLHSWKAKLSRVAKRRARLLRARKLHQLDEKLREEQIADKEAAIDKWRMQRVQQVEERKKERELKLAADAVLCEVRKKQADVKRMQDILRSLEKLRRLRKEAALRKGITTEQQCDEAFSSGLEHLRCVMKKRTVVYSAEEKALMVMLEGEQEEERRREQEKRLKKERERHLQRKRRVRAMLFGEDLPADSLLQPFTEYYTQAERSLHALLQIRREWDVFVVPADHPDGSAVPPSWILPDDPSDQAWASAVHSADTE</sequence>
<evidence type="ECO:0008006" key="5">
    <source>
        <dbReference type="Google" id="ProtNLM"/>
    </source>
</evidence>
<dbReference type="Bgee" id="ENSGACG00000014146">
    <property type="expression patterns" value="Expressed in liver and 12 other cell types or tissues"/>
</dbReference>
<dbReference type="KEGG" id="gat:120830944"/>
<keyword evidence="1" id="KW-0175">Coiled coil</keyword>
<protein>
    <recommendedName>
        <fullName evidence="5">Programmed cell death 7</fullName>
    </recommendedName>
</protein>
<feature type="compositionally biased region" description="Basic and acidic residues" evidence="2">
    <location>
        <begin position="169"/>
        <end position="188"/>
    </location>
</feature>
<dbReference type="InterPro" id="IPR052831">
    <property type="entry name" value="Apoptosis_promoter"/>
</dbReference>
<dbReference type="PANTHER" id="PTHR48190:SF2">
    <property type="entry name" value="PROGRAMMED CELL DEATH PROTEIN 7"/>
    <property type="match status" value="1"/>
</dbReference>
<feature type="coiled-coil region" evidence="1">
    <location>
        <begin position="351"/>
        <end position="381"/>
    </location>
</feature>
<dbReference type="PANTHER" id="PTHR48190">
    <property type="entry name" value="PROGRAMMED CELL DEATH PROTEIN 7"/>
    <property type="match status" value="1"/>
</dbReference>
<feature type="compositionally biased region" description="Basic and acidic residues" evidence="2">
    <location>
        <begin position="429"/>
        <end position="445"/>
    </location>
</feature>
<dbReference type="OrthoDB" id="2289628at2759"/>
<feature type="region of interest" description="Disordered" evidence="2">
    <location>
        <begin position="163"/>
        <end position="188"/>
    </location>
</feature>
<dbReference type="Pfam" id="PF16021">
    <property type="entry name" value="PDCD7"/>
    <property type="match status" value="1"/>
</dbReference>
<reference evidence="3" key="3">
    <citation type="submission" date="2025-09" db="UniProtKB">
        <authorList>
            <consortium name="Ensembl"/>
        </authorList>
    </citation>
    <scope>IDENTIFICATION</scope>
</reference>
<evidence type="ECO:0000313" key="3">
    <source>
        <dbReference type="Ensembl" id="ENSGACP00000018673.2"/>
    </source>
</evidence>
<dbReference type="InterPro" id="IPR031974">
    <property type="entry name" value="PDCD7"/>
</dbReference>
<accession>G3PM42</accession>
<organism evidence="3 4">
    <name type="scientific">Gasterosteus aculeatus aculeatus</name>
    <name type="common">three-spined stickleback</name>
    <dbReference type="NCBI Taxonomy" id="481459"/>
    <lineage>
        <taxon>Eukaryota</taxon>
        <taxon>Metazoa</taxon>
        <taxon>Chordata</taxon>
        <taxon>Craniata</taxon>
        <taxon>Vertebrata</taxon>
        <taxon>Euteleostomi</taxon>
        <taxon>Actinopterygii</taxon>
        <taxon>Neopterygii</taxon>
        <taxon>Teleostei</taxon>
        <taxon>Neoteleostei</taxon>
        <taxon>Acanthomorphata</taxon>
        <taxon>Eupercaria</taxon>
        <taxon>Perciformes</taxon>
        <taxon>Cottioidei</taxon>
        <taxon>Gasterosteales</taxon>
        <taxon>Gasterosteidae</taxon>
        <taxon>Gasterosteus</taxon>
    </lineage>
</organism>
<reference evidence="3" key="2">
    <citation type="submission" date="2025-08" db="UniProtKB">
        <authorList>
            <consortium name="Ensembl"/>
        </authorList>
    </citation>
    <scope>IDENTIFICATION</scope>
</reference>
<dbReference type="GeneTree" id="ENSGT00390000017392"/>
<evidence type="ECO:0000256" key="1">
    <source>
        <dbReference type="SAM" id="Coils"/>
    </source>
</evidence>
<proteinExistence type="predicted"/>
<dbReference type="GO" id="GO:0005689">
    <property type="term" value="C:U12-type spliceosomal complex"/>
    <property type="evidence" value="ECO:0007669"/>
    <property type="project" value="TreeGrafter"/>
</dbReference>
<keyword evidence="4" id="KW-1185">Reference proteome</keyword>
<dbReference type="RefSeq" id="XP_040051917.1">
    <property type="nucleotide sequence ID" value="XM_040195983.1"/>
</dbReference>
<feature type="region of interest" description="Disordered" evidence="2">
    <location>
        <begin position="503"/>
        <end position="532"/>
    </location>
</feature>